<evidence type="ECO:0000313" key="2">
    <source>
        <dbReference type="EMBL" id="TKB46270.1"/>
    </source>
</evidence>
<gene>
    <name evidence="2" type="ORF">E8M12_04250</name>
</gene>
<organism evidence="2 3">
    <name type="scientific">Thalassotalea mangrovi</name>
    <dbReference type="NCBI Taxonomy" id="2572245"/>
    <lineage>
        <taxon>Bacteria</taxon>
        <taxon>Pseudomonadati</taxon>
        <taxon>Pseudomonadota</taxon>
        <taxon>Gammaproteobacteria</taxon>
        <taxon>Alteromonadales</taxon>
        <taxon>Colwelliaceae</taxon>
        <taxon>Thalassotalea</taxon>
    </lineage>
</organism>
<dbReference type="GO" id="GO:0005980">
    <property type="term" value="P:glycogen catabolic process"/>
    <property type="evidence" value="ECO:0007669"/>
    <property type="project" value="InterPro"/>
</dbReference>
<dbReference type="GO" id="GO:0004134">
    <property type="term" value="F:4-alpha-glucanotransferase activity"/>
    <property type="evidence" value="ECO:0007669"/>
    <property type="project" value="InterPro"/>
</dbReference>
<comment type="caution">
    <text evidence="2">The sequence shown here is derived from an EMBL/GenBank/DDBJ whole genome shotgun (WGS) entry which is preliminary data.</text>
</comment>
<proteinExistence type="predicted"/>
<dbReference type="InterPro" id="IPR008928">
    <property type="entry name" value="6-hairpin_glycosidase_sf"/>
</dbReference>
<feature type="domain" description="Glycogen debranching enzyme C-terminal" evidence="1">
    <location>
        <begin position="245"/>
        <end position="599"/>
    </location>
</feature>
<dbReference type="PANTHER" id="PTHR10569:SF2">
    <property type="entry name" value="GLYCOGEN DEBRANCHING ENZYME"/>
    <property type="match status" value="1"/>
</dbReference>
<dbReference type="InterPro" id="IPR010401">
    <property type="entry name" value="AGL/Gdb1"/>
</dbReference>
<dbReference type="InterPro" id="IPR012341">
    <property type="entry name" value="6hp_glycosidase-like_sf"/>
</dbReference>
<evidence type="ECO:0000259" key="1">
    <source>
        <dbReference type="Pfam" id="PF06202"/>
    </source>
</evidence>
<dbReference type="Proteomes" id="UP000307999">
    <property type="component" value="Unassembled WGS sequence"/>
</dbReference>
<dbReference type="SUPFAM" id="SSF48208">
    <property type="entry name" value="Six-hairpin glycosidases"/>
    <property type="match status" value="1"/>
</dbReference>
<dbReference type="Gene3D" id="1.50.10.10">
    <property type="match status" value="1"/>
</dbReference>
<evidence type="ECO:0000313" key="3">
    <source>
        <dbReference type="Proteomes" id="UP000307999"/>
    </source>
</evidence>
<dbReference type="EMBL" id="SWDB01000009">
    <property type="protein sequence ID" value="TKB46270.1"/>
    <property type="molecule type" value="Genomic_DNA"/>
</dbReference>
<name>A0A4U1B753_9GAMM</name>
<keyword evidence="3" id="KW-1185">Reference proteome</keyword>
<reference evidence="2 3" key="1">
    <citation type="submission" date="2019-04" db="EMBL/GenBank/DDBJ databases">
        <title>Thalassotalea guangxiensis sp. nov., isolated from sediment of the coastal wetland.</title>
        <authorList>
            <person name="Zheng S."/>
            <person name="Zhang D."/>
        </authorList>
    </citation>
    <scope>NUCLEOTIDE SEQUENCE [LARGE SCALE GENOMIC DNA]</scope>
    <source>
        <strain evidence="2 3">ZS-4</strain>
    </source>
</reference>
<sequence length="747" mass="84882">MNHSNDQTESQPIAITKVSLEQLAIDVSAAENRPVSFTNKRSGYYHTQTHANNHPEHAWFSGYNLAQKRLFSDYQIRLDSELLNRQQASVSVYPDKLVRRYPDNTIETLMLFDNQDIVRIGLSSGPSKATLTLTGEQIHKQGSDGELSLYQSSEDPEKVIAVAPIIRTKDIGNNQEQGFYVLIADDLSEANALLSKVREHDATWQQQRQQRMLKLINSLTSFDSSDGNLTKAIAWQILNLDSLMTNQHGKGIYAGLPWFNEYWGRDSFISLPGATLVTGQFEFARDMITAFAKFQDRDPDSKFFGRVPNRVRIEDIDYHTTDGTPRFVIEMLHYVQYSGDASLIEQLYPNVKDSINGSLKNWVDNQGYLLHADNETWMDARREPDKVPYSPRGSRANDIQALWFKQLQAGIYFASVVGDQASLASWQQALAKLQANFRKDFVLTEQDMLADHLNTDNSADMQLRPNQLYAFDMVRDNEFTTRATRKAWQQLVYPWGVASLDNRDPNFHPYHLTDAYHKDSAYHNGTVWLWNNGIAMQRMIEAGDTELAYQLFENMNAQALTRGVVGGLAENADAYPVPGQTHAKITGTYLQAWSNAEQLRVWYQYFLGIRPDLIKQEITFAPRIPKTLSDVKFQIKLGQGQLQAVYKNQGLGSTYRVATENFAGVMVLDIPPYSLTRINIEPGIELRITDINSQLIIDSVASNKETAEQVVLTPEQQRLTQQQMQQRIMSDTVFASPLPLTQHQTVK</sequence>
<dbReference type="GO" id="GO:0004135">
    <property type="term" value="F:amylo-alpha-1,6-glucosidase activity"/>
    <property type="evidence" value="ECO:0007669"/>
    <property type="project" value="InterPro"/>
</dbReference>
<accession>A0A4U1B753</accession>
<dbReference type="Pfam" id="PF06202">
    <property type="entry name" value="GDE_C"/>
    <property type="match status" value="1"/>
</dbReference>
<dbReference type="OrthoDB" id="9761875at2"/>
<dbReference type="PANTHER" id="PTHR10569">
    <property type="entry name" value="GLYCOGEN DEBRANCHING ENZYME"/>
    <property type="match status" value="1"/>
</dbReference>
<protein>
    <recommendedName>
        <fullName evidence="1">Glycogen debranching enzyme C-terminal domain-containing protein</fullName>
    </recommendedName>
</protein>
<dbReference type="RefSeq" id="WP_136734846.1">
    <property type="nucleotide sequence ID" value="NZ_SWDB01000009.1"/>
</dbReference>
<dbReference type="InterPro" id="IPR032790">
    <property type="entry name" value="GDE_C"/>
</dbReference>
<dbReference type="AlphaFoldDB" id="A0A4U1B753"/>